<protein>
    <recommendedName>
        <fullName evidence="4">Glycoside hydrolase family 104 protein</fullName>
    </recommendedName>
</protein>
<dbReference type="Gene3D" id="1.10.530.10">
    <property type="match status" value="1"/>
</dbReference>
<sequence length="238" mass="26028">MWCVLACVALIGQAALAWGEALPMASRASLLPQAAPLIVRPDTAMIRHSGPSLFAGRSETGLFAPPDPEELDALRSYPAKDRVARLRTLIAQAEAGSKGYDAVQYGATIKPPADPTQLTIRQIYDWIDATPGQPHAIGRYQFIPPTLRRLVRQAGLNPRQRFTPDVQDQLADILLADAGLQPFLAGEMDRVAFMNNLAKIWAGLPNDTGKSHYHGYAGNKATMTWAHFDAQMVRIFAQ</sequence>
<evidence type="ECO:0000313" key="2">
    <source>
        <dbReference type="EMBL" id="APX13874.1"/>
    </source>
</evidence>
<dbReference type="InterPro" id="IPR023346">
    <property type="entry name" value="Lysozyme-like_dom_sf"/>
</dbReference>
<dbReference type="AlphaFoldDB" id="A0A1P8N0M1"/>
<feature type="signal peptide" evidence="1">
    <location>
        <begin position="1"/>
        <end position="17"/>
    </location>
</feature>
<accession>A0A1P8N0M1</accession>
<proteinExistence type="predicted"/>
<evidence type="ECO:0000313" key="3">
    <source>
        <dbReference type="Proteomes" id="UP000186336"/>
    </source>
</evidence>
<dbReference type="STRING" id="299262.BWR18_12785"/>
<dbReference type="EMBL" id="CP019312">
    <property type="protein sequence ID" value="APX13874.1"/>
    <property type="molecule type" value="Genomic_DNA"/>
</dbReference>
<keyword evidence="3" id="KW-1185">Reference proteome</keyword>
<evidence type="ECO:0008006" key="4">
    <source>
        <dbReference type="Google" id="ProtNLM"/>
    </source>
</evidence>
<gene>
    <name evidence="2" type="ORF">BWR18_12785</name>
</gene>
<reference evidence="2 3" key="1">
    <citation type="submission" date="2017-01" db="EMBL/GenBank/DDBJ databases">
        <title>Complete genome of Tateyamaria omphalii DOK1-4 isolated from seawater in Dokdo.</title>
        <authorList>
            <person name="Kim J.H."/>
            <person name="Chi W.-J."/>
        </authorList>
    </citation>
    <scope>NUCLEOTIDE SEQUENCE [LARGE SCALE GENOMIC DNA]</scope>
    <source>
        <strain evidence="2 3">DOK1-4</strain>
    </source>
</reference>
<keyword evidence="1" id="KW-0732">Signal</keyword>
<name>A0A1P8N0M1_9RHOB</name>
<dbReference type="Proteomes" id="UP000186336">
    <property type="component" value="Chromosome"/>
</dbReference>
<feature type="chain" id="PRO_5012365536" description="Glycoside hydrolase family 104 protein" evidence="1">
    <location>
        <begin position="18"/>
        <end position="238"/>
    </location>
</feature>
<dbReference type="SUPFAM" id="SSF53955">
    <property type="entry name" value="Lysozyme-like"/>
    <property type="match status" value="1"/>
</dbReference>
<evidence type="ECO:0000256" key="1">
    <source>
        <dbReference type="SAM" id="SignalP"/>
    </source>
</evidence>
<organism evidence="2 3">
    <name type="scientific">Tateyamaria omphalii</name>
    <dbReference type="NCBI Taxonomy" id="299262"/>
    <lineage>
        <taxon>Bacteria</taxon>
        <taxon>Pseudomonadati</taxon>
        <taxon>Pseudomonadota</taxon>
        <taxon>Alphaproteobacteria</taxon>
        <taxon>Rhodobacterales</taxon>
        <taxon>Roseobacteraceae</taxon>
        <taxon>Tateyamaria</taxon>
    </lineage>
</organism>
<dbReference type="KEGG" id="tom:BWR18_12785"/>